<reference evidence="5" key="1">
    <citation type="journal article" date="2019" name="Int. J. Syst. Evol. Microbiol.">
        <title>The Global Catalogue of Microorganisms (GCM) 10K type strain sequencing project: providing services to taxonomists for standard genome sequencing and annotation.</title>
        <authorList>
            <consortium name="The Broad Institute Genomics Platform"/>
            <consortium name="The Broad Institute Genome Sequencing Center for Infectious Disease"/>
            <person name="Wu L."/>
            <person name="Ma J."/>
        </authorList>
    </citation>
    <scope>NUCLEOTIDE SEQUENCE [LARGE SCALE GENOMIC DNA]</scope>
    <source>
        <strain evidence="5">JCM 18303</strain>
    </source>
</reference>
<sequence>MSIRTADPLPADDYADSRATGSFLLIDPPTGNTLAAGLVGRPLALSHQCASCAPATPGPRASARSASP</sequence>
<evidence type="ECO:0000313" key="4">
    <source>
        <dbReference type="EMBL" id="GAA5156488.1"/>
    </source>
</evidence>
<keyword evidence="5" id="KW-1185">Reference proteome</keyword>
<keyword evidence="2" id="KW-0342">GTP-binding</keyword>
<comment type="caution">
    <text evidence="4">The sequence shown here is derived from an EMBL/GenBank/DDBJ whole genome shotgun (WGS) entry which is preliminary data.</text>
</comment>
<evidence type="ECO:0000256" key="1">
    <source>
        <dbReference type="ARBA" id="ARBA00022741"/>
    </source>
</evidence>
<dbReference type="Pfam" id="PF22594">
    <property type="entry name" value="GTP-eEF1A_C"/>
    <property type="match status" value="1"/>
</dbReference>
<evidence type="ECO:0000259" key="3">
    <source>
        <dbReference type="Pfam" id="PF22594"/>
    </source>
</evidence>
<dbReference type="InterPro" id="IPR054696">
    <property type="entry name" value="GTP-eEF1A_C"/>
</dbReference>
<evidence type="ECO:0000256" key="2">
    <source>
        <dbReference type="ARBA" id="ARBA00023134"/>
    </source>
</evidence>
<dbReference type="Proteomes" id="UP001428817">
    <property type="component" value="Unassembled WGS sequence"/>
</dbReference>
<gene>
    <name evidence="4" type="ORF">GCM10023321_32310</name>
</gene>
<dbReference type="Gene3D" id="2.40.30.10">
    <property type="entry name" value="Translation factors"/>
    <property type="match status" value="1"/>
</dbReference>
<keyword evidence="1" id="KW-0547">Nucleotide-binding</keyword>
<organism evidence="4 5">
    <name type="scientific">Pseudonocardia eucalypti</name>
    <dbReference type="NCBI Taxonomy" id="648755"/>
    <lineage>
        <taxon>Bacteria</taxon>
        <taxon>Bacillati</taxon>
        <taxon>Actinomycetota</taxon>
        <taxon>Actinomycetes</taxon>
        <taxon>Pseudonocardiales</taxon>
        <taxon>Pseudonocardiaceae</taxon>
        <taxon>Pseudonocardia</taxon>
    </lineage>
</organism>
<name>A0ABP9Q5L2_9PSEU</name>
<dbReference type="InterPro" id="IPR009001">
    <property type="entry name" value="Transl_elong_EF1A/Init_IF2_C"/>
</dbReference>
<feature type="domain" description="GTP-eEF1A C-terminal" evidence="3">
    <location>
        <begin position="2"/>
        <end position="39"/>
    </location>
</feature>
<dbReference type="SUPFAM" id="SSF50465">
    <property type="entry name" value="EF-Tu/eEF-1alpha/eIF2-gamma C-terminal domain"/>
    <property type="match status" value="1"/>
</dbReference>
<dbReference type="EMBL" id="BAABJP010000014">
    <property type="protein sequence ID" value="GAA5156488.1"/>
    <property type="molecule type" value="Genomic_DNA"/>
</dbReference>
<protein>
    <recommendedName>
        <fullName evidence="3">GTP-eEF1A C-terminal domain-containing protein</fullName>
    </recommendedName>
</protein>
<evidence type="ECO:0000313" key="5">
    <source>
        <dbReference type="Proteomes" id="UP001428817"/>
    </source>
</evidence>
<proteinExistence type="predicted"/>
<accession>A0ABP9Q5L2</accession>